<dbReference type="InterPro" id="IPR003593">
    <property type="entry name" value="AAA+_ATPase"/>
</dbReference>
<evidence type="ECO:0000313" key="16">
    <source>
        <dbReference type="Proteomes" id="UP000322454"/>
    </source>
</evidence>
<dbReference type="InterPro" id="IPR027417">
    <property type="entry name" value="P-loop_NTPase"/>
</dbReference>
<keyword evidence="7 11" id="KW-0067">ATP-binding</keyword>
<evidence type="ECO:0000256" key="12">
    <source>
        <dbReference type="NCBIfam" id="TIGR00416"/>
    </source>
</evidence>
<keyword evidence="1 11" id="KW-0479">Metal-binding</keyword>
<feature type="region of interest" description="Lon-protease-like" evidence="11">
    <location>
        <begin position="347"/>
        <end position="452"/>
    </location>
</feature>
<dbReference type="GO" id="GO:0140664">
    <property type="term" value="F:ATP-dependent DNA damage sensor activity"/>
    <property type="evidence" value="ECO:0007669"/>
    <property type="project" value="InterPro"/>
</dbReference>
<organism evidence="15 16">
    <name type="scientific">Candidatus Acidulodesulfobacterium acidiphilum</name>
    <dbReference type="NCBI Taxonomy" id="2597224"/>
    <lineage>
        <taxon>Bacteria</taxon>
        <taxon>Deltaproteobacteria</taxon>
        <taxon>Candidatus Acidulodesulfobacterales</taxon>
        <taxon>Candidatus Acidulodesulfobacterium</taxon>
    </lineage>
</organism>
<feature type="binding site" evidence="11">
    <location>
        <begin position="91"/>
        <end position="98"/>
    </location>
    <ligand>
        <name>ATP</name>
        <dbReference type="ChEBI" id="CHEBI:30616"/>
    </ligand>
</feature>
<dbReference type="Gene3D" id="3.40.50.300">
    <property type="entry name" value="P-loop containing nucleotide triphosphate hydrolases"/>
    <property type="match status" value="1"/>
</dbReference>
<keyword evidence="9 11" id="KW-0238">DNA-binding</keyword>
<dbReference type="Gene3D" id="3.30.230.10">
    <property type="match status" value="1"/>
</dbReference>
<evidence type="ECO:0000256" key="3">
    <source>
        <dbReference type="ARBA" id="ARBA00022763"/>
    </source>
</evidence>
<keyword evidence="2 11" id="KW-0547">Nucleotide-binding</keyword>
<keyword evidence="6 13" id="KW-0862">Zinc</keyword>
<sequence>MYKCKNCGAVSLKWVGRCPECHSFNTMEEVIAGENKPKIVKFKKTPPSVSPATVLDWQNFQNVARITTGIKEFDLSVGSGLVAGQSILIGGEPGIGKSTLMLQVAEKISLSGLNTLYISTEELLNQIILRAKRLKIDSKSLFFQALNDINEILYSIENGNYGFVIIDSIQRITIPQSDSAYGSVNGLREIAHEITSLCLKKNCGVFLVCHVTKEGGFAGPKTLEHIVDTVLYFDSSKRDSYRILRCYKNRFGSTDEVGIYEMSENGLKVVKNPSAYFTSERQPDSPGSVVVPCLEGTRAMLVEVQALVVPSYMPVPKRVCLGIDSGRVSIISAVLEKKEGIKLSSKEIYVKIFGGINVQEPAVDLPVALSITSSYLEKPLPPNFIAFGEVGLTGEVRGVGNPSARIKEALNMGFSDVLLPQSNVKDVKDVKGISAVNLHPLTKLKKIIEYLV</sequence>
<keyword evidence="5" id="KW-0378">Hydrolase</keyword>
<keyword evidence="4 13" id="KW-0863">Zinc-finger</keyword>
<evidence type="ECO:0000256" key="6">
    <source>
        <dbReference type="ARBA" id="ARBA00022833"/>
    </source>
</evidence>
<feature type="short sequence motif" description="RadA KNRFG motif" evidence="11">
    <location>
        <begin position="248"/>
        <end position="252"/>
    </location>
</feature>
<evidence type="ECO:0000256" key="9">
    <source>
        <dbReference type="ARBA" id="ARBA00023125"/>
    </source>
</evidence>
<evidence type="ECO:0000256" key="13">
    <source>
        <dbReference type="RuleBase" id="RU003555"/>
    </source>
</evidence>
<protein>
    <recommendedName>
        <fullName evidence="11 12">DNA repair protein RadA</fullName>
    </recommendedName>
</protein>
<feature type="domain" description="RecA family profile 1" evidence="14">
    <location>
        <begin position="62"/>
        <end position="211"/>
    </location>
</feature>
<dbReference type="InterPro" id="IPR020568">
    <property type="entry name" value="Ribosomal_Su5_D2-typ_SF"/>
</dbReference>
<dbReference type="AlphaFoldDB" id="A0A520X8V9"/>
<dbReference type="GO" id="GO:0005829">
    <property type="term" value="C:cytosol"/>
    <property type="evidence" value="ECO:0007669"/>
    <property type="project" value="TreeGrafter"/>
</dbReference>
<dbReference type="SMART" id="SM00382">
    <property type="entry name" value="AAA"/>
    <property type="match status" value="1"/>
</dbReference>
<keyword evidence="10 11" id="KW-0234">DNA repair</keyword>
<keyword evidence="8 11" id="KW-0346">Stress response</keyword>
<dbReference type="PANTHER" id="PTHR32472">
    <property type="entry name" value="DNA REPAIR PROTEIN RADA"/>
    <property type="match status" value="1"/>
</dbReference>
<dbReference type="InterPro" id="IPR020588">
    <property type="entry name" value="RecA_ATP-bd"/>
</dbReference>
<dbReference type="GO" id="GO:0008270">
    <property type="term" value="F:zinc ion binding"/>
    <property type="evidence" value="ECO:0007669"/>
    <property type="project" value="UniProtKB-KW"/>
</dbReference>
<evidence type="ECO:0000256" key="2">
    <source>
        <dbReference type="ARBA" id="ARBA00022741"/>
    </source>
</evidence>
<evidence type="ECO:0000256" key="11">
    <source>
        <dbReference type="HAMAP-Rule" id="MF_01498"/>
    </source>
</evidence>
<dbReference type="GO" id="GO:0016787">
    <property type="term" value="F:hydrolase activity"/>
    <property type="evidence" value="ECO:0007669"/>
    <property type="project" value="UniProtKB-KW"/>
</dbReference>
<dbReference type="GO" id="GO:0000725">
    <property type="term" value="P:recombinational repair"/>
    <property type="evidence" value="ECO:0007669"/>
    <property type="project" value="UniProtKB-UniRule"/>
</dbReference>
<dbReference type="PROSITE" id="PS50162">
    <property type="entry name" value="RECA_2"/>
    <property type="match status" value="1"/>
</dbReference>
<dbReference type="Proteomes" id="UP000322454">
    <property type="component" value="Unassembled WGS sequence"/>
</dbReference>
<keyword evidence="3 11" id="KW-0227">DNA damage</keyword>
<evidence type="ECO:0000256" key="1">
    <source>
        <dbReference type="ARBA" id="ARBA00022723"/>
    </source>
</evidence>
<evidence type="ECO:0000259" key="14">
    <source>
        <dbReference type="PROSITE" id="PS50162"/>
    </source>
</evidence>
<reference evidence="15 16" key="1">
    <citation type="submission" date="2019-01" db="EMBL/GenBank/DDBJ databases">
        <title>Insights into ecological role of a new deltaproteobacterial order Candidatus Sinidesulfobacterales (Sva0485) by metagenomics and metatranscriptomics.</title>
        <authorList>
            <person name="Tan S."/>
            <person name="Liu J."/>
            <person name="Fang Y."/>
            <person name="Hedlund B."/>
            <person name="Lian Z.-H."/>
            <person name="Huang L.-Y."/>
            <person name="Li J.-T."/>
            <person name="Huang L.-N."/>
            <person name="Li W.-J."/>
            <person name="Jiang H.-C."/>
            <person name="Dong H.-L."/>
            <person name="Shu W.-S."/>
        </authorList>
    </citation>
    <scope>NUCLEOTIDE SEQUENCE [LARGE SCALE GENOMIC DNA]</scope>
    <source>
        <strain evidence="15">AP4</strain>
    </source>
</reference>
<dbReference type="NCBIfam" id="TIGR00416">
    <property type="entry name" value="sms"/>
    <property type="match status" value="1"/>
</dbReference>
<comment type="function">
    <text evidence="11">Plays a role in repairing double-strand DNA breaks, probably involving stabilizing or processing branched DNA or blocked replication forks.</text>
</comment>
<dbReference type="Pfam" id="PF13481">
    <property type="entry name" value="AAA_25"/>
    <property type="match status" value="1"/>
</dbReference>
<evidence type="ECO:0000313" key="15">
    <source>
        <dbReference type="EMBL" id="RZV37633.1"/>
    </source>
</evidence>
<dbReference type="PANTHER" id="PTHR32472:SF10">
    <property type="entry name" value="DNA REPAIR PROTEIN RADA-LIKE PROTEIN"/>
    <property type="match status" value="1"/>
</dbReference>
<dbReference type="InterPro" id="IPR041166">
    <property type="entry name" value="Rubredoxin_2"/>
</dbReference>
<dbReference type="PRINTS" id="PR01874">
    <property type="entry name" value="DNAREPAIRADA"/>
</dbReference>
<name>A0A520X8V9_9DELT</name>
<comment type="similarity">
    <text evidence="11 13">Belongs to the RecA family. RadA subfamily.</text>
</comment>
<comment type="caution">
    <text evidence="15">The sequence shown here is derived from an EMBL/GenBank/DDBJ whole genome shotgun (WGS) entry which is preliminary data.</text>
</comment>
<dbReference type="SUPFAM" id="SSF54211">
    <property type="entry name" value="Ribosomal protein S5 domain 2-like"/>
    <property type="match status" value="1"/>
</dbReference>
<evidence type="ECO:0000256" key="7">
    <source>
        <dbReference type="ARBA" id="ARBA00022840"/>
    </source>
</evidence>
<dbReference type="Pfam" id="PF13541">
    <property type="entry name" value="ChlI"/>
    <property type="match status" value="1"/>
</dbReference>
<proteinExistence type="inferred from homology"/>
<accession>A0A520X8V9</accession>
<dbReference type="Pfam" id="PF18073">
    <property type="entry name" value="Zn_ribbon_LapB"/>
    <property type="match status" value="1"/>
</dbReference>
<comment type="domain">
    <text evidence="11">The middle region has homology to RecA with ATPase motifs including the RadA KNRFG motif, while the C-terminus is homologous to Lon protease.</text>
</comment>
<comment type="function">
    <text evidence="13">DNA-dependent ATPase involved in processing of recombination intermediates, plays a role in repairing DNA breaks. Stimulates the branch migration of RecA-mediated strand transfer reactions, allowing the 3' invading strand to extend heteroduplex DNA faster. Binds ssDNA in the presence of ADP but not other nucleotides, has ATPase activity that is stimulated by ssDNA and various branched DNA structures, but inhibited by SSB. Does not have RecA's homology-searching function.</text>
</comment>
<evidence type="ECO:0000256" key="5">
    <source>
        <dbReference type="ARBA" id="ARBA00022801"/>
    </source>
</evidence>
<evidence type="ECO:0000256" key="10">
    <source>
        <dbReference type="ARBA" id="ARBA00023204"/>
    </source>
</evidence>
<evidence type="ECO:0000256" key="8">
    <source>
        <dbReference type="ARBA" id="ARBA00023016"/>
    </source>
</evidence>
<dbReference type="GO" id="GO:0005524">
    <property type="term" value="F:ATP binding"/>
    <property type="evidence" value="ECO:0007669"/>
    <property type="project" value="UniProtKB-UniRule"/>
</dbReference>
<dbReference type="SUPFAM" id="SSF52540">
    <property type="entry name" value="P-loop containing nucleoside triphosphate hydrolases"/>
    <property type="match status" value="1"/>
</dbReference>
<evidence type="ECO:0000256" key="4">
    <source>
        <dbReference type="ARBA" id="ARBA00022771"/>
    </source>
</evidence>
<gene>
    <name evidence="11 15" type="primary">radA</name>
    <name evidence="15" type="ORF">EVJ48_08560</name>
</gene>
<dbReference type="InterPro" id="IPR014721">
    <property type="entry name" value="Ribsml_uS5_D2-typ_fold_subgr"/>
</dbReference>
<dbReference type="EMBL" id="SHMQ01000033">
    <property type="protein sequence ID" value="RZV37633.1"/>
    <property type="molecule type" value="Genomic_DNA"/>
</dbReference>
<dbReference type="InterPro" id="IPR004504">
    <property type="entry name" value="DNA_repair_RadA"/>
</dbReference>
<dbReference type="HAMAP" id="MF_01498">
    <property type="entry name" value="RadA_bact"/>
    <property type="match status" value="1"/>
</dbReference>
<dbReference type="GO" id="GO:0003684">
    <property type="term" value="F:damaged DNA binding"/>
    <property type="evidence" value="ECO:0007669"/>
    <property type="project" value="InterPro"/>
</dbReference>